<proteinExistence type="predicted"/>
<accession>A0A4R2Q2U4</accession>
<keyword evidence="1" id="KW-0812">Transmembrane</keyword>
<protein>
    <submittedName>
        <fullName evidence="2">Uncharacterized protein</fullName>
    </submittedName>
</protein>
<organism evidence="2 3">
    <name type="scientific">Rhodovulum marinum</name>
    <dbReference type="NCBI Taxonomy" id="320662"/>
    <lineage>
        <taxon>Bacteria</taxon>
        <taxon>Pseudomonadati</taxon>
        <taxon>Pseudomonadota</taxon>
        <taxon>Alphaproteobacteria</taxon>
        <taxon>Rhodobacterales</taxon>
        <taxon>Paracoccaceae</taxon>
        <taxon>Rhodovulum</taxon>
    </lineage>
</organism>
<comment type="caution">
    <text evidence="2">The sequence shown here is derived from an EMBL/GenBank/DDBJ whole genome shotgun (WGS) entry which is preliminary data.</text>
</comment>
<keyword evidence="3" id="KW-1185">Reference proteome</keyword>
<keyword evidence="1" id="KW-1133">Transmembrane helix</keyword>
<gene>
    <name evidence="2" type="ORF">EV662_106171</name>
</gene>
<sequence>MISELTDALSRTRATLWQDALGAAALMVTLFAGLHLPALF</sequence>
<dbReference type="AlphaFoldDB" id="A0A4R2Q2U4"/>
<evidence type="ECO:0000313" key="3">
    <source>
        <dbReference type="Proteomes" id="UP000294835"/>
    </source>
</evidence>
<name>A0A4R2Q2U4_9RHOB</name>
<feature type="transmembrane region" description="Helical" evidence="1">
    <location>
        <begin position="20"/>
        <end position="39"/>
    </location>
</feature>
<dbReference type="Proteomes" id="UP000294835">
    <property type="component" value="Unassembled WGS sequence"/>
</dbReference>
<reference evidence="2 3" key="1">
    <citation type="submission" date="2019-03" db="EMBL/GenBank/DDBJ databases">
        <title>Genomic Encyclopedia of Type Strains, Phase IV (KMG-IV): sequencing the most valuable type-strain genomes for metagenomic binning, comparative biology and taxonomic classification.</title>
        <authorList>
            <person name="Goeker M."/>
        </authorList>
    </citation>
    <scope>NUCLEOTIDE SEQUENCE [LARGE SCALE GENOMIC DNA]</scope>
    <source>
        <strain evidence="2 3">DSM 18063</strain>
    </source>
</reference>
<dbReference type="EMBL" id="SLXP01000006">
    <property type="protein sequence ID" value="TCP40955.1"/>
    <property type="molecule type" value="Genomic_DNA"/>
</dbReference>
<keyword evidence="1" id="KW-0472">Membrane</keyword>
<dbReference type="RefSeq" id="WP_279533253.1">
    <property type="nucleotide sequence ID" value="NZ_SLXP01000006.1"/>
</dbReference>
<evidence type="ECO:0000313" key="2">
    <source>
        <dbReference type="EMBL" id="TCP40955.1"/>
    </source>
</evidence>
<evidence type="ECO:0000256" key="1">
    <source>
        <dbReference type="SAM" id="Phobius"/>
    </source>
</evidence>